<evidence type="ECO:0000256" key="2">
    <source>
        <dbReference type="ARBA" id="ARBA00022801"/>
    </source>
</evidence>
<dbReference type="Proteomes" id="UP000294927">
    <property type="component" value="Unassembled WGS sequence"/>
</dbReference>
<dbReference type="EMBL" id="SOCP01000025">
    <property type="protein sequence ID" value="TDV39798.1"/>
    <property type="molecule type" value="Genomic_DNA"/>
</dbReference>
<dbReference type="GO" id="GO:0016998">
    <property type="term" value="P:cell wall macromolecule catabolic process"/>
    <property type="evidence" value="ECO:0007669"/>
    <property type="project" value="InterPro"/>
</dbReference>
<dbReference type="GO" id="GO:0009253">
    <property type="term" value="P:peptidoglycan catabolic process"/>
    <property type="evidence" value="ECO:0007669"/>
    <property type="project" value="InterPro"/>
</dbReference>
<evidence type="ECO:0000256" key="3">
    <source>
        <dbReference type="ARBA" id="ARBA00023295"/>
    </source>
</evidence>
<dbReference type="SUPFAM" id="SSF51445">
    <property type="entry name" value="(Trans)glycosidases"/>
    <property type="match status" value="1"/>
</dbReference>
<dbReference type="PROSITE" id="PS51904">
    <property type="entry name" value="GLYCOSYL_HYDROL_F25_2"/>
    <property type="match status" value="1"/>
</dbReference>
<proteinExistence type="inferred from homology"/>
<dbReference type="AlphaFoldDB" id="A0A4R7UT38"/>
<gene>
    <name evidence="4" type="ORF">CLV71_125110</name>
</gene>
<keyword evidence="5" id="KW-1185">Reference proteome</keyword>
<evidence type="ECO:0000313" key="4">
    <source>
        <dbReference type="EMBL" id="TDV39798.1"/>
    </source>
</evidence>
<evidence type="ECO:0000313" key="5">
    <source>
        <dbReference type="Proteomes" id="UP000294927"/>
    </source>
</evidence>
<keyword evidence="2" id="KW-0378">Hydrolase</keyword>
<comment type="caution">
    <text evidence="4">The sequence shown here is derived from an EMBL/GenBank/DDBJ whole genome shotgun (WGS) entry which is preliminary data.</text>
</comment>
<comment type="similarity">
    <text evidence="1">Belongs to the glycosyl hydrolase 25 family.</text>
</comment>
<dbReference type="InterPro" id="IPR002053">
    <property type="entry name" value="Glyco_hydro_25"/>
</dbReference>
<dbReference type="InterPro" id="IPR017853">
    <property type="entry name" value="GH"/>
</dbReference>
<reference evidence="4 5" key="1">
    <citation type="submission" date="2019-03" db="EMBL/GenBank/DDBJ databases">
        <title>Genomic Encyclopedia of Archaeal and Bacterial Type Strains, Phase II (KMG-II): from individual species to whole genera.</title>
        <authorList>
            <person name="Goeker M."/>
        </authorList>
    </citation>
    <scope>NUCLEOTIDE SEQUENCE [LARGE SCALE GENOMIC DNA]</scope>
    <source>
        <strain evidence="4 5">DSM 45499</strain>
    </source>
</reference>
<dbReference type="SMART" id="SM00641">
    <property type="entry name" value="Glyco_25"/>
    <property type="match status" value="1"/>
</dbReference>
<name>A0A4R7UT38_9PSEU</name>
<protein>
    <submittedName>
        <fullName evidence="4">GH25 family lysozyme M1 (1,4-beta-N-acetylmuramidase)</fullName>
    </submittedName>
</protein>
<dbReference type="RefSeq" id="WP_208298007.1">
    <property type="nucleotide sequence ID" value="NZ_SOCP01000025.1"/>
</dbReference>
<sequence>MVTFGLDISHHQDAGLDLAQCRREGVEFVFIKATEGSTFVDAEFGANLAEARNAGLLVCAYHYVRSNASAAAQVANVLRVVPRDVPVIPDVEANSGSLALTRDVVNQLRAAGYVVPLTYLPRWYWQQIGSPSLAGLPPLWSSRYPDNVVGSIADEWADVPASYWTGYGGLDVAVLQFTSSARIAGHQPLDANAYRGTREQLAALLGSQEEEDPMKSLILAREAGGDAIWVGNGITRRHVADTKELEGLQFWIGQKGGDPSVHDFADLRVLGVDVEEELPAKVDLDYDRLVTDVVDRLAARLNTLRFAAEAEAVKSQ</sequence>
<keyword evidence="3" id="KW-0326">Glycosidase</keyword>
<dbReference type="PANTHER" id="PTHR34135">
    <property type="entry name" value="LYSOZYME"/>
    <property type="match status" value="1"/>
</dbReference>
<dbReference type="PANTHER" id="PTHR34135:SF2">
    <property type="entry name" value="LYSOZYME"/>
    <property type="match status" value="1"/>
</dbReference>
<dbReference type="CDD" id="cd00599">
    <property type="entry name" value="GH25_muramidase"/>
    <property type="match status" value="1"/>
</dbReference>
<organism evidence="4 5">
    <name type="scientific">Actinophytocola oryzae</name>
    <dbReference type="NCBI Taxonomy" id="502181"/>
    <lineage>
        <taxon>Bacteria</taxon>
        <taxon>Bacillati</taxon>
        <taxon>Actinomycetota</taxon>
        <taxon>Actinomycetes</taxon>
        <taxon>Pseudonocardiales</taxon>
        <taxon>Pseudonocardiaceae</taxon>
    </lineage>
</organism>
<evidence type="ECO:0000256" key="1">
    <source>
        <dbReference type="ARBA" id="ARBA00010646"/>
    </source>
</evidence>
<dbReference type="InterPro" id="IPR018077">
    <property type="entry name" value="Glyco_hydro_fam25_subgr"/>
</dbReference>
<dbReference type="Pfam" id="PF01183">
    <property type="entry name" value="Glyco_hydro_25"/>
    <property type="match status" value="1"/>
</dbReference>
<dbReference type="Gene3D" id="3.20.20.80">
    <property type="entry name" value="Glycosidases"/>
    <property type="match status" value="1"/>
</dbReference>
<dbReference type="GO" id="GO:0016052">
    <property type="term" value="P:carbohydrate catabolic process"/>
    <property type="evidence" value="ECO:0007669"/>
    <property type="project" value="TreeGrafter"/>
</dbReference>
<accession>A0A4R7UT38</accession>
<dbReference type="GO" id="GO:0003796">
    <property type="term" value="F:lysozyme activity"/>
    <property type="evidence" value="ECO:0007669"/>
    <property type="project" value="InterPro"/>
</dbReference>